<gene>
    <name evidence="1" type="ORF">PCAMFM013_S012g000029</name>
</gene>
<keyword evidence="2" id="KW-1185">Reference proteome</keyword>
<dbReference type="EMBL" id="HG793145">
    <property type="protein sequence ID" value="CRL24420.1"/>
    <property type="molecule type" value="Genomic_DNA"/>
</dbReference>
<reference evidence="1 2" key="1">
    <citation type="journal article" date="2014" name="Nat. Commun.">
        <title>Multiple recent horizontal transfers of a large genomic region in cheese making fungi.</title>
        <authorList>
            <person name="Cheeseman K."/>
            <person name="Ropars J."/>
            <person name="Renault P."/>
            <person name="Dupont J."/>
            <person name="Gouzy J."/>
            <person name="Branca A."/>
            <person name="Abraham A.L."/>
            <person name="Ceppi M."/>
            <person name="Conseiller E."/>
            <person name="Debuchy R."/>
            <person name="Malagnac F."/>
            <person name="Goarin A."/>
            <person name="Silar P."/>
            <person name="Lacoste S."/>
            <person name="Sallet E."/>
            <person name="Bensimon A."/>
            <person name="Giraud T."/>
            <person name="Brygoo Y."/>
        </authorList>
    </citation>
    <scope>NUCLEOTIDE SEQUENCE [LARGE SCALE GENOMIC DNA]</scope>
    <source>
        <strain evidence="2">FM 013</strain>
    </source>
</reference>
<proteinExistence type="predicted"/>
<dbReference type="AlphaFoldDB" id="A0A0G4PDJ2"/>
<dbReference type="Proteomes" id="UP000053732">
    <property type="component" value="Unassembled WGS sequence"/>
</dbReference>
<sequence length="88" mass="10385">MEIIRESETFGTKLRTINTNKRGPKFQETWAVASQEDCYRKAPGLTYFLYSELEADIQRELEENDRATGLCFKRYKETLSRKVIVCIR</sequence>
<protein>
    <submittedName>
        <fullName evidence="1">Str. FM013</fullName>
    </submittedName>
</protein>
<evidence type="ECO:0000313" key="1">
    <source>
        <dbReference type="EMBL" id="CRL24420.1"/>
    </source>
</evidence>
<organism evidence="1 2">
    <name type="scientific">Penicillium camemberti (strain FM 013)</name>
    <dbReference type="NCBI Taxonomy" id="1429867"/>
    <lineage>
        <taxon>Eukaryota</taxon>
        <taxon>Fungi</taxon>
        <taxon>Dikarya</taxon>
        <taxon>Ascomycota</taxon>
        <taxon>Pezizomycotina</taxon>
        <taxon>Eurotiomycetes</taxon>
        <taxon>Eurotiomycetidae</taxon>
        <taxon>Eurotiales</taxon>
        <taxon>Aspergillaceae</taxon>
        <taxon>Penicillium</taxon>
    </lineage>
</organism>
<evidence type="ECO:0000313" key="2">
    <source>
        <dbReference type="Proteomes" id="UP000053732"/>
    </source>
</evidence>
<accession>A0A0G4PDJ2</accession>
<name>A0A0G4PDJ2_PENC3</name>